<comment type="subcellular location">
    <subcellularLocation>
        <location evidence="1">Cytoplasm</location>
    </subcellularLocation>
</comment>
<reference evidence="9 10" key="1">
    <citation type="submission" date="2019-12" db="EMBL/GenBank/DDBJ databases">
        <title>Paraburkholderia acidiphila 7Q-K02 sp. nov and Paraburkholderia acidisoli DHF22 sp. nov., two strains isolated from forest soil.</title>
        <authorList>
            <person name="Gao Z."/>
            <person name="Qiu L."/>
        </authorList>
    </citation>
    <scope>NUCLEOTIDE SEQUENCE [LARGE SCALE GENOMIC DNA]</scope>
    <source>
        <strain evidence="9 10">7Q-K02</strain>
    </source>
</reference>
<evidence type="ECO:0000256" key="4">
    <source>
        <dbReference type="ARBA" id="ARBA00022741"/>
    </source>
</evidence>
<keyword evidence="10" id="KW-1185">Reference proteome</keyword>
<dbReference type="RefSeq" id="WP_158758596.1">
    <property type="nucleotide sequence ID" value="NZ_CP046909.1"/>
</dbReference>
<dbReference type="EMBL" id="CP046909">
    <property type="protein sequence ID" value="QGZ55546.1"/>
    <property type="molecule type" value="Genomic_DNA"/>
</dbReference>
<keyword evidence="3" id="KW-0963">Cytoplasm</keyword>
<protein>
    <recommendedName>
        <fullName evidence="6">PhoH-like protein</fullName>
    </recommendedName>
</protein>
<dbReference type="InterPro" id="IPR003714">
    <property type="entry name" value="PhoH"/>
</dbReference>
<dbReference type="Gene3D" id="3.40.50.300">
    <property type="entry name" value="P-loop containing nucleotide triphosphate hydrolases"/>
    <property type="match status" value="1"/>
</dbReference>
<dbReference type="PANTHER" id="PTHR30473">
    <property type="entry name" value="PROTEIN PHOH"/>
    <property type="match status" value="1"/>
</dbReference>
<dbReference type="PANTHER" id="PTHR30473:SF1">
    <property type="entry name" value="PHOH-LIKE PROTEIN"/>
    <property type="match status" value="1"/>
</dbReference>
<evidence type="ECO:0000256" key="6">
    <source>
        <dbReference type="ARBA" id="ARBA00039970"/>
    </source>
</evidence>
<feature type="domain" description="PhoH-like protein" evidence="8">
    <location>
        <begin position="161"/>
        <end position="364"/>
    </location>
</feature>
<evidence type="ECO:0000256" key="5">
    <source>
        <dbReference type="ARBA" id="ARBA00022840"/>
    </source>
</evidence>
<evidence type="ECO:0000259" key="8">
    <source>
        <dbReference type="Pfam" id="PF02562"/>
    </source>
</evidence>
<evidence type="ECO:0000256" key="2">
    <source>
        <dbReference type="ARBA" id="ARBA00010393"/>
    </source>
</evidence>
<evidence type="ECO:0000256" key="1">
    <source>
        <dbReference type="ARBA" id="ARBA00004496"/>
    </source>
</evidence>
<evidence type="ECO:0000313" key="10">
    <source>
        <dbReference type="Proteomes" id="UP000434209"/>
    </source>
</evidence>
<dbReference type="GO" id="GO:0005524">
    <property type="term" value="F:ATP binding"/>
    <property type="evidence" value="ECO:0007669"/>
    <property type="project" value="UniProtKB-KW"/>
</dbReference>
<keyword evidence="4" id="KW-0547">Nucleotide-binding</keyword>
<dbReference type="InterPro" id="IPR051451">
    <property type="entry name" value="PhoH2-like"/>
</dbReference>
<proteinExistence type="inferred from homology"/>
<evidence type="ECO:0000313" key="9">
    <source>
        <dbReference type="EMBL" id="QGZ55546.1"/>
    </source>
</evidence>
<sequence>MKPNQQHLEFTAPRDDNARLANLCGPLDENLRQIEQALDVTLARRGHRISIRGRGAKLALAALENFYNKARDPLSVDDIQLALVEARHPANFGGNSANDPRGNGNGGMRGHAGGVNGGGNDASEIDPRFRGDPDHPFDEPAREGVDVEELGPKLYTRRADLRGRTPAQREYLKQIISHDVTFGIGPAGTGKTYLAVACAVDALERDQVKRIVLTRPAVEAGERLGFLPGDLSQKVDPYLRPLYDALYDLLGFDKTAKMFERQMIEIAPLAYMRGRTLNHAFIILDEAQNTTPEQMKMFLTRIGFGSKAVVTGDTTQIDLPRGHKSGLIEAQHVLKDVRGIAVTHFTSADVVRHPLVARIVEAYDAHSKKDEGAGDAR</sequence>
<gene>
    <name evidence="9" type="ORF">FAZ97_11830</name>
</gene>
<dbReference type="SUPFAM" id="SSF52540">
    <property type="entry name" value="P-loop containing nucleoside triphosphate hydrolases"/>
    <property type="match status" value="1"/>
</dbReference>
<dbReference type="OrthoDB" id="9766527at2"/>
<organism evidence="9 10">
    <name type="scientific">Paraburkholderia acidiphila</name>
    <dbReference type="NCBI Taxonomy" id="2571747"/>
    <lineage>
        <taxon>Bacteria</taxon>
        <taxon>Pseudomonadati</taxon>
        <taxon>Pseudomonadota</taxon>
        <taxon>Betaproteobacteria</taxon>
        <taxon>Burkholderiales</taxon>
        <taxon>Burkholderiaceae</taxon>
        <taxon>Paraburkholderia</taxon>
    </lineage>
</organism>
<dbReference type="AlphaFoldDB" id="A0A7Z2G5E1"/>
<dbReference type="GO" id="GO:0005829">
    <property type="term" value="C:cytosol"/>
    <property type="evidence" value="ECO:0007669"/>
    <property type="project" value="TreeGrafter"/>
</dbReference>
<keyword evidence="5" id="KW-0067">ATP-binding</keyword>
<evidence type="ECO:0000256" key="7">
    <source>
        <dbReference type="SAM" id="MobiDB-lite"/>
    </source>
</evidence>
<dbReference type="Pfam" id="PF02562">
    <property type="entry name" value="PhoH"/>
    <property type="match status" value="1"/>
</dbReference>
<dbReference type="InterPro" id="IPR027417">
    <property type="entry name" value="P-loop_NTPase"/>
</dbReference>
<dbReference type="FunFam" id="3.40.50.300:FF:000013">
    <property type="entry name" value="PhoH family ATPase"/>
    <property type="match status" value="1"/>
</dbReference>
<evidence type="ECO:0000256" key="3">
    <source>
        <dbReference type="ARBA" id="ARBA00022490"/>
    </source>
</evidence>
<feature type="region of interest" description="Disordered" evidence="7">
    <location>
        <begin position="92"/>
        <end position="111"/>
    </location>
</feature>
<dbReference type="KEGG" id="pacp:FAZ97_11830"/>
<dbReference type="Proteomes" id="UP000434209">
    <property type="component" value="Chromosome 1"/>
</dbReference>
<name>A0A7Z2G5E1_9BURK</name>
<accession>A0A7Z2G5E1</accession>
<comment type="similarity">
    <text evidence="2">Belongs to the PhoH family.</text>
</comment>